<dbReference type="InterPro" id="IPR055414">
    <property type="entry name" value="LRR_R13L4/SHOC2-like"/>
</dbReference>
<feature type="compositionally biased region" description="Basic residues" evidence="2">
    <location>
        <begin position="34"/>
        <end position="46"/>
    </location>
</feature>
<feature type="domain" description="Disease resistance R13L4/SHOC-2-like LRR" evidence="4">
    <location>
        <begin position="571"/>
        <end position="678"/>
    </location>
</feature>
<feature type="compositionally biased region" description="Polar residues" evidence="2">
    <location>
        <begin position="22"/>
        <end position="31"/>
    </location>
</feature>
<feature type="compositionally biased region" description="Low complexity" evidence="2">
    <location>
        <begin position="1"/>
        <end position="15"/>
    </location>
</feature>
<keyword evidence="1" id="KW-0677">Repeat</keyword>
<dbReference type="PANTHER" id="PTHR48064">
    <property type="entry name" value="OS01G0750400 PROTEIN"/>
    <property type="match status" value="1"/>
</dbReference>
<evidence type="ECO:0000256" key="3">
    <source>
        <dbReference type="SAM" id="Phobius"/>
    </source>
</evidence>
<evidence type="ECO:0000256" key="1">
    <source>
        <dbReference type="ARBA" id="ARBA00022737"/>
    </source>
</evidence>
<comment type="caution">
    <text evidence="5">The sequence shown here is derived from an EMBL/GenBank/DDBJ whole genome shotgun (WGS) entry which is preliminary data.</text>
</comment>
<dbReference type="AlphaFoldDB" id="A0AAD2FIA0"/>
<organism evidence="5 6">
    <name type="scientific">Cylindrotheca closterium</name>
    <dbReference type="NCBI Taxonomy" id="2856"/>
    <lineage>
        <taxon>Eukaryota</taxon>
        <taxon>Sar</taxon>
        <taxon>Stramenopiles</taxon>
        <taxon>Ochrophyta</taxon>
        <taxon>Bacillariophyta</taxon>
        <taxon>Bacillariophyceae</taxon>
        <taxon>Bacillariophycidae</taxon>
        <taxon>Bacillariales</taxon>
        <taxon>Bacillariaceae</taxon>
        <taxon>Cylindrotheca</taxon>
    </lineage>
</organism>
<reference evidence="5" key="1">
    <citation type="submission" date="2023-08" db="EMBL/GenBank/DDBJ databases">
        <authorList>
            <person name="Audoor S."/>
            <person name="Bilcke G."/>
        </authorList>
    </citation>
    <scope>NUCLEOTIDE SEQUENCE</scope>
</reference>
<evidence type="ECO:0000256" key="2">
    <source>
        <dbReference type="SAM" id="MobiDB-lite"/>
    </source>
</evidence>
<evidence type="ECO:0000313" key="6">
    <source>
        <dbReference type="Proteomes" id="UP001295423"/>
    </source>
</evidence>
<feature type="transmembrane region" description="Helical" evidence="3">
    <location>
        <begin position="255"/>
        <end position="279"/>
    </location>
</feature>
<evidence type="ECO:0000313" key="5">
    <source>
        <dbReference type="EMBL" id="CAJ1942646.1"/>
    </source>
</evidence>
<dbReference type="PANTHER" id="PTHR48064:SF6">
    <property type="entry name" value="RECEPTOR-LIKE PROTEIN KINASE 2"/>
    <property type="match status" value="1"/>
</dbReference>
<dbReference type="Proteomes" id="UP001295423">
    <property type="component" value="Unassembled WGS sequence"/>
</dbReference>
<keyword evidence="3" id="KW-1133">Transmembrane helix</keyword>
<evidence type="ECO:0000259" key="4">
    <source>
        <dbReference type="Pfam" id="PF23598"/>
    </source>
</evidence>
<proteinExistence type="predicted"/>
<accession>A0AAD2FIA0</accession>
<keyword evidence="3" id="KW-0812">Transmembrane</keyword>
<feature type="compositionally biased region" description="Polar residues" evidence="2">
    <location>
        <begin position="110"/>
        <end position="123"/>
    </location>
</feature>
<dbReference type="EMBL" id="CAKOGP040001112">
    <property type="protein sequence ID" value="CAJ1942646.1"/>
    <property type="molecule type" value="Genomic_DNA"/>
</dbReference>
<gene>
    <name evidence="5" type="ORF">CYCCA115_LOCUS8051</name>
</gene>
<dbReference type="InterPro" id="IPR032675">
    <property type="entry name" value="LRR_dom_sf"/>
</dbReference>
<dbReference type="Pfam" id="PF23598">
    <property type="entry name" value="LRR_14"/>
    <property type="match status" value="1"/>
</dbReference>
<keyword evidence="6" id="KW-1185">Reference proteome</keyword>
<protein>
    <recommendedName>
        <fullName evidence="4">Disease resistance R13L4/SHOC-2-like LRR domain-containing protein</fullName>
    </recommendedName>
</protein>
<sequence>MSTEDNNNNESSQSESNEHSQTADSIASQTTNARRARQPRVPRRQRNNQTNTAQDEELKAQMRAARENAANAVPLINEESVTIPDETGGGVHVGDDVVVENLVSVPSISTPRRIDSVSSQTPGPRSAREPSIRSMYSEGQQYSSNGKEQNTPLTNGQQVGAVEVQERAFGHLPAWHRPPSPQAVNHNVFEETVIDLAEPFDAVASVASAEFSLSEPTGPMHNVTFGGNGSIDSNSVDVSLIPDDPLVEDTPKDSIVPRAICVFVIIVAIILGVVLGLFLKVEEEIAAKENASSMPMPTTTAPSSLPIQDCSDFGDIDPLVQMMDVDTLDQYNLLMENVVQKIMPDYTSPENALEDLCSAHHRASVWLASDELSKASSSPFQVAENRYLLAILFLSWKGDTWSEQTKWLSNTAECDWMGISCNESKQIVELDWSMFKNMTEQSLTIPSEIGLFTDLTSLKLSVNFIGSVPATIGNLTSLTTLDLSNNFQLSGTFPYDSIGRLDKLRTLSLSDLPKMETFPPPSINQLSSLEYLDVARSAPSNQNLPSEIGELVNLVVLSTRQTDANGPIPMEIFNLTNLEYLNLGNNDFFDELVSEIGLLQNLNMLILDNNAFSGQLPTEIGSLLRLATLSVEGNSFTGVLPHQIANCAYLEYLSLSRTDIEEDLPVELFSLSNLTSLHLSHLLVSGGIPLDLFTLSNLEIIDLAETAFSGNATIDLSGLESLECFDITKTGLAGTLIGSNECQLDFSTDSTMNECGALQLDTCTCCSVDQDDCSGIKFQCQQDLTLFEEIPQELKDRFM</sequence>
<dbReference type="Gene3D" id="3.80.10.10">
    <property type="entry name" value="Ribonuclease Inhibitor"/>
    <property type="match status" value="3"/>
</dbReference>
<feature type="region of interest" description="Disordered" evidence="2">
    <location>
        <begin position="1"/>
        <end position="55"/>
    </location>
</feature>
<feature type="region of interest" description="Disordered" evidence="2">
    <location>
        <begin position="110"/>
        <end position="154"/>
    </location>
</feature>
<dbReference type="InterPro" id="IPR053038">
    <property type="entry name" value="RLP_Defense"/>
</dbReference>
<keyword evidence="3" id="KW-0472">Membrane</keyword>
<name>A0AAD2FIA0_9STRA</name>
<dbReference type="SUPFAM" id="SSF52058">
    <property type="entry name" value="L domain-like"/>
    <property type="match status" value="1"/>
</dbReference>
<feature type="compositionally biased region" description="Polar residues" evidence="2">
    <location>
        <begin position="137"/>
        <end position="154"/>
    </location>
</feature>